<sequence>MQMHFSVVPTGPPQQGKKGLMEAGAFSAISSSIFFLAYGCQGWKGCDATIRPLQTSMSLLLHSITHATQHACHRAVEASEG</sequence>
<evidence type="ECO:0000313" key="2">
    <source>
        <dbReference type="Proteomes" id="UP000604046"/>
    </source>
</evidence>
<dbReference type="EMBL" id="CAJNDS010002645">
    <property type="protein sequence ID" value="CAE7555297.1"/>
    <property type="molecule type" value="Genomic_DNA"/>
</dbReference>
<protein>
    <submittedName>
        <fullName evidence="1">Uncharacterized protein</fullName>
    </submittedName>
</protein>
<evidence type="ECO:0000313" key="1">
    <source>
        <dbReference type="EMBL" id="CAE7555297.1"/>
    </source>
</evidence>
<proteinExistence type="predicted"/>
<gene>
    <name evidence="1" type="ORF">SNAT2548_LOCUS31197</name>
</gene>
<reference evidence="1" key="1">
    <citation type="submission" date="2021-02" db="EMBL/GenBank/DDBJ databases">
        <authorList>
            <person name="Dougan E. K."/>
            <person name="Rhodes N."/>
            <person name="Thang M."/>
            <person name="Chan C."/>
        </authorList>
    </citation>
    <scope>NUCLEOTIDE SEQUENCE</scope>
</reference>
<dbReference type="Proteomes" id="UP000604046">
    <property type="component" value="Unassembled WGS sequence"/>
</dbReference>
<name>A0A812TYK3_9DINO</name>
<comment type="caution">
    <text evidence="1">The sequence shown here is derived from an EMBL/GenBank/DDBJ whole genome shotgun (WGS) entry which is preliminary data.</text>
</comment>
<keyword evidence="2" id="KW-1185">Reference proteome</keyword>
<organism evidence="1 2">
    <name type="scientific">Symbiodinium natans</name>
    <dbReference type="NCBI Taxonomy" id="878477"/>
    <lineage>
        <taxon>Eukaryota</taxon>
        <taxon>Sar</taxon>
        <taxon>Alveolata</taxon>
        <taxon>Dinophyceae</taxon>
        <taxon>Suessiales</taxon>
        <taxon>Symbiodiniaceae</taxon>
        <taxon>Symbiodinium</taxon>
    </lineage>
</organism>
<accession>A0A812TYK3</accession>
<dbReference type="AlphaFoldDB" id="A0A812TYK3"/>